<dbReference type="Pfam" id="PF01494">
    <property type="entry name" value="FAD_binding_3"/>
    <property type="match status" value="1"/>
</dbReference>
<dbReference type="InterPro" id="IPR002938">
    <property type="entry name" value="FAD-bd"/>
</dbReference>
<accession>A0ABT1HLM1</accession>
<dbReference type="Pfam" id="PF21274">
    <property type="entry name" value="Rng_hyd_C"/>
    <property type="match status" value="1"/>
</dbReference>
<dbReference type="PRINTS" id="PR00420">
    <property type="entry name" value="RNGMNOXGNASE"/>
</dbReference>
<comment type="cofactor">
    <cofactor evidence="1">
        <name>FAD</name>
        <dbReference type="ChEBI" id="CHEBI:57692"/>
    </cofactor>
</comment>
<reference evidence="5 6" key="1">
    <citation type="submission" date="2022-06" db="EMBL/GenBank/DDBJ databases">
        <title>Genomic Encyclopedia of Archaeal and Bacterial Type Strains, Phase II (KMG-II): from individual species to whole genera.</title>
        <authorList>
            <person name="Goeker M."/>
        </authorList>
    </citation>
    <scope>NUCLEOTIDE SEQUENCE [LARGE SCALE GENOMIC DNA]</scope>
    <source>
        <strain evidence="5 6">DSM 40477</strain>
    </source>
</reference>
<evidence type="ECO:0000256" key="2">
    <source>
        <dbReference type="ARBA" id="ARBA00022630"/>
    </source>
</evidence>
<proteinExistence type="predicted"/>
<comment type="caution">
    <text evidence="5">The sequence shown here is derived from an EMBL/GenBank/DDBJ whole genome shotgun (WGS) entry which is preliminary data.</text>
</comment>
<dbReference type="PANTHER" id="PTHR43004:SF19">
    <property type="entry name" value="BINDING MONOOXYGENASE, PUTATIVE (JCVI)-RELATED"/>
    <property type="match status" value="1"/>
</dbReference>
<dbReference type="Gene3D" id="3.30.9.10">
    <property type="entry name" value="D-Amino Acid Oxidase, subunit A, domain 2"/>
    <property type="match status" value="1"/>
</dbReference>
<dbReference type="InterPro" id="IPR036188">
    <property type="entry name" value="FAD/NAD-bd_sf"/>
</dbReference>
<keyword evidence="3" id="KW-0274">FAD</keyword>
<dbReference type="PANTHER" id="PTHR43004">
    <property type="entry name" value="TRK SYSTEM POTASSIUM UPTAKE PROTEIN"/>
    <property type="match status" value="1"/>
</dbReference>
<evidence type="ECO:0000313" key="5">
    <source>
        <dbReference type="EMBL" id="MCP2256393.1"/>
    </source>
</evidence>
<name>A0ABT1HLM1_STRSD</name>
<gene>
    <name evidence="5" type="ORF">LX15_000076</name>
</gene>
<dbReference type="InterPro" id="IPR050641">
    <property type="entry name" value="RIFMO-like"/>
</dbReference>
<dbReference type="Gene3D" id="3.50.50.60">
    <property type="entry name" value="FAD/NAD(P)-binding domain"/>
    <property type="match status" value="1"/>
</dbReference>
<evidence type="ECO:0000256" key="1">
    <source>
        <dbReference type="ARBA" id="ARBA00001974"/>
    </source>
</evidence>
<keyword evidence="2" id="KW-0285">Flavoprotein</keyword>
<feature type="domain" description="FAD-binding" evidence="4">
    <location>
        <begin position="5"/>
        <end position="370"/>
    </location>
</feature>
<dbReference type="RefSeq" id="WP_253667396.1">
    <property type="nucleotide sequence ID" value="NZ_JAMTCP010000001.1"/>
</dbReference>
<keyword evidence="6" id="KW-1185">Reference proteome</keyword>
<organism evidence="5 6">
    <name type="scientific">Streptoalloteichus tenebrarius (strain ATCC 17920 / DSM 40477 / JCM 4838 / CBS 697.72 / NBRC 16177 / NCIMB 11028 / NRRL B-12390 / A12253. 1 / ISP 5477)</name>
    <name type="common">Streptomyces tenebrarius</name>
    <dbReference type="NCBI Taxonomy" id="1933"/>
    <lineage>
        <taxon>Bacteria</taxon>
        <taxon>Bacillati</taxon>
        <taxon>Actinomycetota</taxon>
        <taxon>Actinomycetes</taxon>
        <taxon>Pseudonocardiales</taxon>
        <taxon>Pseudonocardiaceae</taxon>
        <taxon>Streptoalloteichus</taxon>
    </lineage>
</organism>
<sequence>MLKEDVPVLVVGGGPGGLASALFLAEQGIPVLLVERAESTSRLPRATHVSSRTMELLRTVGLEPRVRAIGMRLVPDDDPRARTDRAVLPRTVLAARNLAEIHDAQVLETGADELAVPGPCPPFWCGQDRTEPLLANAARERGARLWFGAELVSWTADEDGVTATVERRRDGTRRRVRARYLVAADGPHSTVREQAGVPVEGMGLISRWTSVLFHADLDRVLRGRRFSACVITDPDLPATVTESNDRHRWCLALETPADRAEPEDVNVARWLGVIRRVAGRPDLRARVEAVRRWPASHQLATRFRCGPVFLVGDCAHAHPPAGNHGANLAIQDAHNLAWKLAAVLKGWAGEPLLDTYEAERRPVDRATADQSALRAGVPGDRLGGITPCDTVSFLTGYRYQSAAVIGGGGPAVPAVPDLSGAPGTRLPHVWLTYRGRRLSSIDLCRDAPVLLTSEADAVPRMARAAARRRVPLRVYHVGVEGQFDAPDRAALWGGQDRGSVLVRPDGFVAWRGEGAPSEAVLGEVLGQVLAQGAQVTPWASVG</sequence>
<dbReference type="Proteomes" id="UP001205311">
    <property type="component" value="Unassembled WGS sequence"/>
</dbReference>
<dbReference type="Gene3D" id="3.40.30.120">
    <property type="match status" value="1"/>
</dbReference>
<evidence type="ECO:0000313" key="6">
    <source>
        <dbReference type="Proteomes" id="UP001205311"/>
    </source>
</evidence>
<evidence type="ECO:0000259" key="4">
    <source>
        <dbReference type="Pfam" id="PF01494"/>
    </source>
</evidence>
<protein>
    <submittedName>
        <fullName evidence="5">Polyketide hydroxylase</fullName>
    </submittedName>
</protein>
<dbReference type="SUPFAM" id="SSF51905">
    <property type="entry name" value="FAD/NAD(P)-binding domain"/>
    <property type="match status" value="1"/>
</dbReference>
<dbReference type="EMBL" id="JAMTCP010000001">
    <property type="protein sequence ID" value="MCP2256393.1"/>
    <property type="molecule type" value="Genomic_DNA"/>
</dbReference>
<evidence type="ECO:0000256" key="3">
    <source>
        <dbReference type="ARBA" id="ARBA00022827"/>
    </source>
</evidence>